<name>A0A6H1ZK70_9ZZZZ</name>
<dbReference type="SUPFAM" id="SSF52402">
    <property type="entry name" value="Adenine nucleotide alpha hydrolases-like"/>
    <property type="match status" value="1"/>
</dbReference>
<dbReference type="Gene3D" id="3.40.50.620">
    <property type="entry name" value="HUPs"/>
    <property type="match status" value="1"/>
</dbReference>
<evidence type="ECO:0000256" key="1">
    <source>
        <dbReference type="SAM" id="Coils"/>
    </source>
</evidence>
<proteinExistence type="predicted"/>
<dbReference type="EMBL" id="MT144672">
    <property type="protein sequence ID" value="QJH97069.1"/>
    <property type="molecule type" value="Genomic_DNA"/>
</dbReference>
<dbReference type="PANTHER" id="PTHR43196">
    <property type="entry name" value="SULFATE ADENYLYLTRANSFERASE SUBUNIT 2"/>
    <property type="match status" value="1"/>
</dbReference>
<dbReference type="EMBL" id="MT141346">
    <property type="protein sequence ID" value="QJA58910.1"/>
    <property type="molecule type" value="Genomic_DNA"/>
</dbReference>
<reference evidence="2" key="1">
    <citation type="submission" date="2020-03" db="EMBL/GenBank/DDBJ databases">
        <title>The deep terrestrial virosphere.</title>
        <authorList>
            <person name="Holmfeldt K."/>
            <person name="Nilsson E."/>
            <person name="Simone D."/>
            <person name="Lopez-Fernandez M."/>
            <person name="Wu X."/>
            <person name="de Brujin I."/>
            <person name="Lundin D."/>
            <person name="Andersson A."/>
            <person name="Bertilsson S."/>
            <person name="Dopson M."/>
        </authorList>
    </citation>
    <scope>NUCLEOTIDE SEQUENCE</scope>
    <source>
        <strain evidence="3">MM415B01383</strain>
        <strain evidence="2">TM448A00757</strain>
        <strain evidence="4">TM448B00909</strain>
    </source>
</reference>
<evidence type="ECO:0000313" key="3">
    <source>
        <dbReference type="EMBL" id="QJA58910.1"/>
    </source>
</evidence>
<accession>A0A6H1ZK70</accession>
<evidence type="ECO:0000313" key="2">
    <source>
        <dbReference type="EMBL" id="QJA47928.1"/>
    </source>
</evidence>
<dbReference type="AlphaFoldDB" id="A0A6H1ZK70"/>
<dbReference type="InterPro" id="IPR014729">
    <property type="entry name" value="Rossmann-like_a/b/a_fold"/>
</dbReference>
<protein>
    <submittedName>
        <fullName evidence="2">Putative phosphoadenosine phosphosulfate</fullName>
    </submittedName>
</protein>
<feature type="coiled-coil region" evidence="1">
    <location>
        <begin position="356"/>
        <end position="383"/>
    </location>
</feature>
<evidence type="ECO:0000313" key="4">
    <source>
        <dbReference type="EMBL" id="QJH97069.1"/>
    </source>
</evidence>
<keyword evidence="1" id="KW-0175">Coiled coil</keyword>
<sequence length="392" mass="43192">MESVLVPAYRGLKPGCSTNDVALTDEVVDLLARNCVVAIGVSGGKDSDACAIAVSRHLDRIGHTGPRVLIHADLGRVEWKDSLPSCQRLAEKLGWELMVVRRKAGDMLARWEGRWANNVARYNNLECVKLILPWSTPALRFCTSELKTSVICAALRKRFPNNDILNVTGVRREESATRRKMPISEPLTKLQRKGAAGVAWNAIIEFPVQDVFATIHSAGLRLHEAYTVYGASRVSCCFCIMSAIQDLIAAAGCADNHDLYRSMVDLEIASTYAFQGGRWLADTAPHLLSPETVKLVAEAKENAVKRQVIEAELPAHLLYTSGWPTCLPTMEEAELIASVRRRVSSLLRLESRYLDAESVRERYAELIAEKAVAEAKKAAAKTKKSRAKAVVV</sequence>
<dbReference type="EMBL" id="MT144063">
    <property type="protein sequence ID" value="QJA47928.1"/>
    <property type="molecule type" value="Genomic_DNA"/>
</dbReference>
<organism evidence="2">
    <name type="scientific">viral metagenome</name>
    <dbReference type="NCBI Taxonomy" id="1070528"/>
    <lineage>
        <taxon>unclassified sequences</taxon>
        <taxon>metagenomes</taxon>
        <taxon>organismal metagenomes</taxon>
    </lineage>
</organism>
<dbReference type="PANTHER" id="PTHR43196:SF2">
    <property type="entry name" value="PHOSPHOADENOSINE PHOSPHOSULFATE REDUCTASE"/>
    <property type="match status" value="1"/>
</dbReference>
<dbReference type="InterPro" id="IPR050128">
    <property type="entry name" value="Sulfate_adenylyltrnsfr_sub2"/>
</dbReference>
<gene>
    <name evidence="3" type="ORF">MM415B01383_0006</name>
    <name evidence="2" type="ORF">TM448A00757_0016</name>
    <name evidence="4" type="ORF">TM448B00909_0016</name>
</gene>